<accession>A0A814QKK9</accession>
<proteinExistence type="predicted"/>
<gene>
    <name evidence="1" type="ORF">GPM918_LOCUS19717</name>
    <name evidence="2" type="ORF">SRO942_LOCUS19714</name>
</gene>
<protein>
    <submittedName>
        <fullName evidence="1">Uncharacterized protein</fullName>
    </submittedName>
</protein>
<dbReference type="EMBL" id="CAJNOQ010006051">
    <property type="protein sequence ID" value="CAF1121575.1"/>
    <property type="molecule type" value="Genomic_DNA"/>
</dbReference>
<organism evidence="1 3">
    <name type="scientific">Didymodactylos carnosus</name>
    <dbReference type="NCBI Taxonomy" id="1234261"/>
    <lineage>
        <taxon>Eukaryota</taxon>
        <taxon>Metazoa</taxon>
        <taxon>Spiralia</taxon>
        <taxon>Gnathifera</taxon>
        <taxon>Rotifera</taxon>
        <taxon>Eurotatoria</taxon>
        <taxon>Bdelloidea</taxon>
        <taxon>Philodinida</taxon>
        <taxon>Philodinidae</taxon>
        <taxon>Didymodactylos</taxon>
    </lineage>
</organism>
<dbReference type="EMBL" id="CAJOBC010006051">
    <property type="protein sequence ID" value="CAF3885088.1"/>
    <property type="molecule type" value="Genomic_DNA"/>
</dbReference>
<evidence type="ECO:0000313" key="1">
    <source>
        <dbReference type="EMBL" id="CAF1121575.1"/>
    </source>
</evidence>
<evidence type="ECO:0000313" key="2">
    <source>
        <dbReference type="EMBL" id="CAF3885088.1"/>
    </source>
</evidence>
<dbReference type="AlphaFoldDB" id="A0A814QKK9"/>
<dbReference type="Proteomes" id="UP000681722">
    <property type="component" value="Unassembled WGS sequence"/>
</dbReference>
<reference evidence="1" key="1">
    <citation type="submission" date="2021-02" db="EMBL/GenBank/DDBJ databases">
        <authorList>
            <person name="Nowell W R."/>
        </authorList>
    </citation>
    <scope>NUCLEOTIDE SEQUENCE</scope>
</reference>
<keyword evidence="3" id="KW-1185">Reference proteome</keyword>
<comment type="caution">
    <text evidence="1">The sequence shown here is derived from an EMBL/GenBank/DDBJ whole genome shotgun (WGS) entry which is preliminary data.</text>
</comment>
<sequence>MFLVVYDYVFEQQALWDEWHDPSVLDQKLKDIYQQHVDRDTIVMPLMQMYDCILTQVSHVFNPFDGLKFEKVLAILIDLHEKYQEQEKTNDGSREVCYINFTNVIKRCIGNLHLQNLFFINTACEDLADAEMEQTITFVTAALEEVHGHYSDSHPLFQVKKEDMSSYNDYFSGPAMLIYLIYCRKQYAEASKYALYTLVDNQDRIASNFLRSQVALQIPLSTFICDDRLLRFLAEASTAQTNPVDRTFNPRECPVIFVSPLPLIIHVYILSMIALDFENKEAISSTFTMSTCLSLLEGCYDTDKVPFNKFLYDQTKVAYDSYADQRRIREGGHWDPYLTLDDNSTDSEDEKNENK</sequence>
<name>A0A814QKK9_9BILA</name>
<evidence type="ECO:0000313" key="3">
    <source>
        <dbReference type="Proteomes" id="UP000663829"/>
    </source>
</evidence>
<dbReference type="Proteomes" id="UP000663829">
    <property type="component" value="Unassembled WGS sequence"/>
</dbReference>